<sequence>MSQLLKNGQVFFTVQSNTQGKVEKFLGGGTQGEVYQVNLKDKILALKWYFPEWINQDDKQKSRLEEAIKLGIPTDRFLWPLEIVNIPDIPETYGYIMPLRESRFKGVVDMMKRQVEPSFHALATAGFELSNSYYQLHSKGLCYRDISFGNVFFDPDTGEVRICDNDNVDINGKPGMIGGTPDFMAPEIVIGKSHPSSFTDLYSLAVLLFYLFHVHHPLCGKKMLQIKCWDLAARRKIFGEEPVFIFDTDDTSNEALSKDIDETGECGDNALAFWQIYPKFFRDLFTKAFTQGLRDPENGRIAESIWRGEMIRLRDSIFYCSNCGSENFYDLDKLKSSSGDPGKCWSCESHLAIPPRIRFKKNIIMLNNNTKIFPHHVDDQKRYDFSNPIAEVIQHPTQPNVWGLKNLSDEKWVANVNNSIKEVEPGRSVTLALGTKVNFGKDEGEIRA</sequence>
<dbReference type="SUPFAM" id="SSF56112">
    <property type="entry name" value="Protein kinase-like (PK-like)"/>
    <property type="match status" value="1"/>
</dbReference>
<name>A0A5M3TDD4_LIMPL</name>
<dbReference type="Proteomes" id="UP000326169">
    <property type="component" value="Unassembled WGS sequence"/>
</dbReference>
<gene>
    <name evidence="2" type="ORF">NIES46_46690</name>
</gene>
<dbReference type="InterPro" id="IPR000719">
    <property type="entry name" value="Prot_kinase_dom"/>
</dbReference>
<keyword evidence="2" id="KW-0418">Kinase</keyword>
<dbReference type="Gene3D" id="3.30.200.20">
    <property type="entry name" value="Phosphorylase Kinase, domain 1"/>
    <property type="match status" value="1"/>
</dbReference>
<accession>A0A5M3TDD4</accession>
<evidence type="ECO:0000313" key="3">
    <source>
        <dbReference type="Proteomes" id="UP000326169"/>
    </source>
</evidence>
<dbReference type="GeneID" id="301685383"/>
<dbReference type="SMART" id="SM00220">
    <property type="entry name" value="S_TKc"/>
    <property type="match status" value="1"/>
</dbReference>
<dbReference type="Gene3D" id="1.10.510.10">
    <property type="entry name" value="Transferase(Phosphotransferase) domain 1"/>
    <property type="match status" value="1"/>
</dbReference>
<organism evidence="2 3">
    <name type="scientific">Limnospira platensis NIES-46</name>
    <dbReference type="NCBI Taxonomy" id="1236695"/>
    <lineage>
        <taxon>Bacteria</taxon>
        <taxon>Bacillati</taxon>
        <taxon>Cyanobacteriota</taxon>
        <taxon>Cyanophyceae</taxon>
        <taxon>Oscillatoriophycideae</taxon>
        <taxon>Oscillatoriales</taxon>
        <taxon>Sirenicapillariaceae</taxon>
        <taxon>Limnospira</taxon>
    </lineage>
</organism>
<protein>
    <submittedName>
        <fullName evidence="2">Serine/threonine protein kinase</fullName>
    </submittedName>
</protein>
<dbReference type="PROSITE" id="PS50011">
    <property type="entry name" value="PROTEIN_KINASE_DOM"/>
    <property type="match status" value="1"/>
</dbReference>
<evidence type="ECO:0000313" key="2">
    <source>
        <dbReference type="EMBL" id="GCE96597.1"/>
    </source>
</evidence>
<dbReference type="RefSeq" id="WP_006616386.1">
    <property type="nucleotide sequence ID" value="NZ_BIMW01000203.1"/>
</dbReference>
<dbReference type="InterPro" id="IPR011009">
    <property type="entry name" value="Kinase-like_dom_sf"/>
</dbReference>
<keyword evidence="2" id="KW-0723">Serine/threonine-protein kinase</keyword>
<dbReference type="PANTHER" id="PTHR44167">
    <property type="entry name" value="OVARIAN-SPECIFIC SERINE/THREONINE-PROTEIN KINASE LOK-RELATED"/>
    <property type="match status" value="1"/>
</dbReference>
<dbReference type="EMBL" id="BIMW01000203">
    <property type="protein sequence ID" value="GCE96597.1"/>
    <property type="molecule type" value="Genomic_DNA"/>
</dbReference>
<dbReference type="PANTHER" id="PTHR44167:SF30">
    <property type="entry name" value="PHOSPHORYLASE KINASE"/>
    <property type="match status" value="1"/>
</dbReference>
<proteinExistence type="predicted"/>
<keyword evidence="3" id="KW-1185">Reference proteome</keyword>
<reference evidence="2 3" key="1">
    <citation type="journal article" date="2019" name="J Genomics">
        <title>The Draft Genome of a Hydrogen-producing Cyanobacterium, Arthrospira platensis NIES-46.</title>
        <authorList>
            <person name="Suzuki S."/>
            <person name="Yamaguchi H."/>
            <person name="Kawachi M."/>
        </authorList>
    </citation>
    <scope>NUCLEOTIDE SEQUENCE [LARGE SCALE GENOMIC DNA]</scope>
    <source>
        <strain evidence="2 3">NIES-46</strain>
    </source>
</reference>
<keyword evidence="2" id="KW-0808">Transferase</keyword>
<comment type="caution">
    <text evidence="2">The sequence shown here is derived from an EMBL/GenBank/DDBJ whole genome shotgun (WGS) entry which is preliminary data.</text>
</comment>
<feature type="domain" description="Protein kinase" evidence="1">
    <location>
        <begin position="20"/>
        <end position="311"/>
    </location>
</feature>
<dbReference type="GO" id="GO:0004674">
    <property type="term" value="F:protein serine/threonine kinase activity"/>
    <property type="evidence" value="ECO:0007669"/>
    <property type="project" value="UniProtKB-KW"/>
</dbReference>
<evidence type="ECO:0000259" key="1">
    <source>
        <dbReference type="PROSITE" id="PS50011"/>
    </source>
</evidence>
<dbReference type="Pfam" id="PF00069">
    <property type="entry name" value="Pkinase"/>
    <property type="match status" value="1"/>
</dbReference>